<feature type="region of interest" description="Disordered" evidence="1">
    <location>
        <begin position="69"/>
        <end position="159"/>
    </location>
</feature>
<feature type="compositionally biased region" description="Basic and acidic residues" evidence="1">
    <location>
        <begin position="103"/>
        <end position="124"/>
    </location>
</feature>
<dbReference type="EMBL" id="NBCO01000020">
    <property type="protein sequence ID" value="ORC87770.1"/>
    <property type="molecule type" value="Genomic_DNA"/>
</dbReference>
<dbReference type="OrthoDB" id="29523at2759"/>
<dbReference type="VEuPathDB" id="TriTrypDB:TM35_000201790"/>
<dbReference type="SMART" id="SM00443">
    <property type="entry name" value="G_patch"/>
    <property type="match status" value="1"/>
</dbReference>
<dbReference type="GO" id="GO:0005730">
    <property type="term" value="C:nucleolus"/>
    <property type="evidence" value="ECO:0007669"/>
    <property type="project" value="TreeGrafter"/>
</dbReference>
<feature type="region of interest" description="Disordered" evidence="1">
    <location>
        <begin position="1"/>
        <end position="21"/>
    </location>
</feature>
<dbReference type="Pfam" id="PF01585">
    <property type="entry name" value="G-patch"/>
    <property type="match status" value="1"/>
</dbReference>
<dbReference type="RefSeq" id="XP_028881836.1">
    <property type="nucleotide sequence ID" value="XM_029026864.1"/>
</dbReference>
<proteinExistence type="predicted"/>
<dbReference type="STRING" id="67003.A0A1X0NUI8"/>
<accession>A0A1X0NUI8</accession>
<feature type="domain" description="G-patch" evidence="2">
    <location>
        <begin position="1"/>
        <end position="49"/>
    </location>
</feature>
<dbReference type="PROSITE" id="PS50174">
    <property type="entry name" value="G_PATCH"/>
    <property type="match status" value="1"/>
</dbReference>
<dbReference type="GeneID" id="39986644"/>
<keyword evidence="4" id="KW-1185">Reference proteome</keyword>
<organism evidence="3 4">
    <name type="scientific">Trypanosoma theileri</name>
    <dbReference type="NCBI Taxonomy" id="67003"/>
    <lineage>
        <taxon>Eukaryota</taxon>
        <taxon>Discoba</taxon>
        <taxon>Euglenozoa</taxon>
        <taxon>Kinetoplastea</taxon>
        <taxon>Metakinetoplastina</taxon>
        <taxon>Trypanosomatida</taxon>
        <taxon>Trypanosomatidae</taxon>
        <taxon>Trypanosoma</taxon>
    </lineage>
</organism>
<dbReference type="InterPro" id="IPR050656">
    <property type="entry name" value="PINX1"/>
</dbReference>
<feature type="compositionally biased region" description="Basic and acidic residues" evidence="1">
    <location>
        <begin position="150"/>
        <end position="159"/>
    </location>
</feature>
<evidence type="ECO:0000259" key="2">
    <source>
        <dbReference type="PROSITE" id="PS50174"/>
    </source>
</evidence>
<dbReference type="PANTHER" id="PTHR23149">
    <property type="entry name" value="G PATCH DOMAIN CONTAINING PROTEIN"/>
    <property type="match status" value="1"/>
</dbReference>
<dbReference type="PANTHER" id="PTHR23149:SF9">
    <property type="entry name" value="G PATCH DOMAIN-CONTAINING PROTEIN 4"/>
    <property type="match status" value="1"/>
</dbReference>
<protein>
    <recommendedName>
        <fullName evidence="2">G-patch domain-containing protein</fullName>
    </recommendedName>
</protein>
<dbReference type="AlphaFoldDB" id="A0A1X0NUI8"/>
<feature type="compositionally biased region" description="Acidic residues" evidence="1">
    <location>
        <begin position="87"/>
        <end position="97"/>
    </location>
</feature>
<comment type="caution">
    <text evidence="3">The sequence shown here is derived from an EMBL/GenBank/DDBJ whole genome shotgun (WGS) entry which is preliminary data.</text>
</comment>
<dbReference type="GO" id="GO:0003676">
    <property type="term" value="F:nucleic acid binding"/>
    <property type="evidence" value="ECO:0007669"/>
    <property type="project" value="InterPro"/>
</dbReference>
<reference evidence="3 4" key="1">
    <citation type="submission" date="2017-03" db="EMBL/GenBank/DDBJ databases">
        <title>An alternative strategy for trypanosome survival in the mammalian bloodstream revealed through genome and transcriptome analysis of the ubiquitous bovine parasite Trypanosoma (Megatrypanum) theileri.</title>
        <authorList>
            <person name="Kelly S."/>
            <person name="Ivens A."/>
            <person name="Mott A."/>
            <person name="O'Neill E."/>
            <person name="Emms D."/>
            <person name="Macleod O."/>
            <person name="Voorheis P."/>
            <person name="Matthews J."/>
            <person name="Matthews K."/>
            <person name="Carrington M."/>
        </authorList>
    </citation>
    <scope>NUCLEOTIDE SEQUENCE [LARGE SCALE GENOMIC DNA]</scope>
    <source>
        <strain evidence="3">Edinburgh</strain>
    </source>
</reference>
<evidence type="ECO:0000313" key="4">
    <source>
        <dbReference type="Proteomes" id="UP000192257"/>
    </source>
</evidence>
<sequence length="197" mass="21996">MSSIAKKMLERHGWQEGMGLGRNAQGVSTYIKVVRRDPKSTTGLGHAADATQAPQASTFAVELDAVYSDISAATGKQKKVKKNKEKEEEEEDTDEVVDTPNDSQKRKNGNDQKNRKQKRPRDSDSSCSETGSSNNNNNNSDSSSDSDSDDDHRVDITRMTDEELLRRCGGVRLGRAGRHRFFEGKLRRIEESHRGQK</sequence>
<dbReference type="Proteomes" id="UP000192257">
    <property type="component" value="Unassembled WGS sequence"/>
</dbReference>
<dbReference type="InterPro" id="IPR000467">
    <property type="entry name" value="G_patch_dom"/>
</dbReference>
<evidence type="ECO:0000256" key="1">
    <source>
        <dbReference type="SAM" id="MobiDB-lite"/>
    </source>
</evidence>
<feature type="compositionally biased region" description="Low complexity" evidence="1">
    <location>
        <begin position="125"/>
        <end position="143"/>
    </location>
</feature>
<gene>
    <name evidence="3" type="ORF">TM35_000201790</name>
</gene>
<evidence type="ECO:0000313" key="3">
    <source>
        <dbReference type="EMBL" id="ORC87770.1"/>
    </source>
</evidence>
<name>A0A1X0NUI8_9TRYP</name>